<accession>A0A3Q2E521</accession>
<reference evidence="2" key="2">
    <citation type="submission" date="2025-09" db="UniProtKB">
        <authorList>
            <consortium name="Ensembl"/>
        </authorList>
    </citation>
    <scope>IDENTIFICATION</scope>
</reference>
<evidence type="ECO:0000256" key="1">
    <source>
        <dbReference type="SAM" id="Phobius"/>
    </source>
</evidence>
<feature type="transmembrane region" description="Helical" evidence="1">
    <location>
        <begin position="9"/>
        <end position="26"/>
    </location>
</feature>
<feature type="transmembrane region" description="Helical" evidence="1">
    <location>
        <begin position="266"/>
        <end position="289"/>
    </location>
</feature>
<dbReference type="AlphaFoldDB" id="A0A3Q2E521"/>
<name>A0A3Q2E521_CYPVA</name>
<feature type="transmembrane region" description="Helical" evidence="1">
    <location>
        <begin position="309"/>
        <end position="329"/>
    </location>
</feature>
<feature type="transmembrane region" description="Helical" evidence="1">
    <location>
        <begin position="123"/>
        <end position="141"/>
    </location>
</feature>
<keyword evidence="1" id="KW-1133">Transmembrane helix</keyword>
<organism evidence="2 3">
    <name type="scientific">Cyprinodon variegatus</name>
    <name type="common">Sheepshead minnow</name>
    <dbReference type="NCBI Taxonomy" id="28743"/>
    <lineage>
        <taxon>Eukaryota</taxon>
        <taxon>Metazoa</taxon>
        <taxon>Chordata</taxon>
        <taxon>Craniata</taxon>
        <taxon>Vertebrata</taxon>
        <taxon>Euteleostomi</taxon>
        <taxon>Actinopterygii</taxon>
        <taxon>Neopterygii</taxon>
        <taxon>Teleostei</taxon>
        <taxon>Neoteleostei</taxon>
        <taxon>Acanthomorphata</taxon>
        <taxon>Ovalentaria</taxon>
        <taxon>Atherinomorphae</taxon>
        <taxon>Cyprinodontiformes</taxon>
        <taxon>Cyprinodontidae</taxon>
        <taxon>Cyprinodon</taxon>
    </lineage>
</organism>
<sequence length="356" mass="40260">MPSGKTVKLIVYELLQYAALIIPIFVIMERFASLISDMAGESVTSYWLVVAVSMAYVTSGTLLVWVPLKYVTLKKRRFISEITERPTALAYLLLSTLPCFGILIASSKVQLDKGQKLDNFTELPVSLVLFSMICVDIIERIRPYRLLGKNIIDLDFDTSRPVLTHLKQVTSVSGQLPADEGQNGVIPDQAHTRNGSTINRRLDVTESPYSTRPTTAYLYSSTPRPVSYSGPLSFLWKKDGRSEVFVESFLFWLDTVEMVRVAGEPLVFHSAWVFPIYILAFLSSLRMVISPHSSLLSFAGVILQDFPFFILRVALIAVFGFVTPVFYPLKNVLVSLSYIYFTWMTKLKIFKRPTMF</sequence>
<dbReference type="Proteomes" id="UP000265020">
    <property type="component" value="Unassembled WGS sequence"/>
</dbReference>
<evidence type="ECO:0000313" key="3">
    <source>
        <dbReference type="Proteomes" id="UP000265020"/>
    </source>
</evidence>
<dbReference type="STRING" id="28743.ENSCVAP00000027338"/>
<evidence type="ECO:0000313" key="2">
    <source>
        <dbReference type="Ensembl" id="ENSCVAP00000027338.1"/>
    </source>
</evidence>
<dbReference type="OMA" id="CTFPCFA"/>
<dbReference type="GeneTree" id="ENSGT00390000015525"/>
<keyword evidence="3" id="KW-1185">Reference proteome</keyword>
<dbReference type="PANTHER" id="PTHR31453:SF2">
    <property type="entry name" value="TRANSMEMBRANE PROTEIN 236"/>
    <property type="match status" value="1"/>
</dbReference>
<keyword evidence="1" id="KW-0472">Membrane</keyword>
<proteinExistence type="predicted"/>
<dbReference type="Ensembl" id="ENSCVAT00000029904.1">
    <property type="protein sequence ID" value="ENSCVAP00000027338.1"/>
    <property type="gene ID" value="ENSCVAG00000013602.1"/>
</dbReference>
<feature type="transmembrane region" description="Helical" evidence="1">
    <location>
        <begin position="89"/>
        <end position="111"/>
    </location>
</feature>
<dbReference type="PANTHER" id="PTHR31453">
    <property type="entry name" value="TRANSMEMBRANE PROTEIN 236"/>
    <property type="match status" value="1"/>
</dbReference>
<keyword evidence="1" id="KW-0812">Transmembrane</keyword>
<dbReference type="InterPro" id="IPR020394">
    <property type="entry name" value="Uncharacterised_FAM23-like_TM"/>
</dbReference>
<reference evidence="2" key="1">
    <citation type="submission" date="2025-08" db="UniProtKB">
        <authorList>
            <consortium name="Ensembl"/>
        </authorList>
    </citation>
    <scope>IDENTIFICATION</scope>
</reference>
<feature type="transmembrane region" description="Helical" evidence="1">
    <location>
        <begin position="46"/>
        <end position="68"/>
    </location>
</feature>
<protein>
    <submittedName>
        <fullName evidence="2">Transmembrane protein 236</fullName>
    </submittedName>
</protein>